<reference evidence="2 3" key="1">
    <citation type="submission" date="2023-11" db="EMBL/GenBank/DDBJ databases">
        <title>Peredibacter starrii A3.12.</title>
        <authorList>
            <person name="Mitchell R.J."/>
        </authorList>
    </citation>
    <scope>NUCLEOTIDE SEQUENCE [LARGE SCALE GENOMIC DNA]</scope>
    <source>
        <strain evidence="2 3">A3.12</strain>
    </source>
</reference>
<protein>
    <submittedName>
        <fullName evidence="2">Type II toxin-antitoxin system mRNA interferase toxin, RelE/StbE family</fullName>
    </submittedName>
</protein>
<sequence>MIRVDLSLVQKDLRKLPPYIIVKLQRWVEGVESEGIEEMRKIPGYHDEPLKGSRAGTRSIRLNKAYRAIYSEAESGIMKIIKVEEVNKHDY</sequence>
<organism evidence="2 3">
    <name type="scientific">Peredibacter starrii</name>
    <dbReference type="NCBI Taxonomy" id="28202"/>
    <lineage>
        <taxon>Bacteria</taxon>
        <taxon>Pseudomonadati</taxon>
        <taxon>Bdellovibrionota</taxon>
        <taxon>Bacteriovoracia</taxon>
        <taxon>Bacteriovoracales</taxon>
        <taxon>Bacteriovoracaceae</taxon>
        <taxon>Peredibacter</taxon>
    </lineage>
</organism>
<dbReference type="InterPro" id="IPR035093">
    <property type="entry name" value="RelE/ParE_toxin_dom_sf"/>
</dbReference>
<evidence type="ECO:0000256" key="1">
    <source>
        <dbReference type="ARBA" id="ARBA00022649"/>
    </source>
</evidence>
<evidence type="ECO:0000313" key="2">
    <source>
        <dbReference type="EMBL" id="WPU65809.1"/>
    </source>
</evidence>
<name>A0AAX4HR34_9BACT</name>
<evidence type="ECO:0000313" key="3">
    <source>
        <dbReference type="Proteomes" id="UP001324634"/>
    </source>
</evidence>
<accession>A0AAX4HR34</accession>
<dbReference type="RefSeq" id="WP_321397010.1">
    <property type="nucleotide sequence ID" value="NZ_CP139487.1"/>
</dbReference>
<dbReference type="Proteomes" id="UP001324634">
    <property type="component" value="Chromosome"/>
</dbReference>
<keyword evidence="1" id="KW-1277">Toxin-antitoxin system</keyword>
<dbReference type="InterPro" id="IPR007712">
    <property type="entry name" value="RelE/ParE_toxin"/>
</dbReference>
<dbReference type="KEGG" id="psti:SOO65_03520"/>
<dbReference type="SUPFAM" id="SSF143011">
    <property type="entry name" value="RelE-like"/>
    <property type="match status" value="1"/>
</dbReference>
<dbReference type="Gene3D" id="3.30.2310.20">
    <property type="entry name" value="RelE-like"/>
    <property type="match status" value="1"/>
</dbReference>
<proteinExistence type="predicted"/>
<dbReference type="AlphaFoldDB" id="A0AAX4HR34"/>
<dbReference type="NCBIfam" id="TIGR02385">
    <property type="entry name" value="RelE_StbE"/>
    <property type="match status" value="1"/>
</dbReference>
<dbReference type="EMBL" id="CP139487">
    <property type="protein sequence ID" value="WPU65809.1"/>
    <property type="molecule type" value="Genomic_DNA"/>
</dbReference>
<gene>
    <name evidence="2" type="ORF">SOO65_03520</name>
</gene>
<keyword evidence="3" id="KW-1185">Reference proteome</keyword>